<dbReference type="EMBL" id="BGZK01000487">
    <property type="protein sequence ID" value="GBP46634.1"/>
    <property type="molecule type" value="Genomic_DNA"/>
</dbReference>
<protein>
    <submittedName>
        <fullName evidence="1">Uncharacterized protein</fullName>
    </submittedName>
</protein>
<evidence type="ECO:0000313" key="1">
    <source>
        <dbReference type="EMBL" id="GBP46634.1"/>
    </source>
</evidence>
<dbReference type="AlphaFoldDB" id="A0A4C1W923"/>
<proteinExistence type="predicted"/>
<dbReference type="Proteomes" id="UP000299102">
    <property type="component" value="Unassembled WGS sequence"/>
</dbReference>
<sequence length="107" mass="12789">MRYKLFGTKISKYWLVKLECGLDFKRRRTSTKDDPRLGSLNNGTDRRNEKIKWKKFLADRRVTIRFIAEQIKVPIGSKYIAFTRTFGDEKYPRWVSKMLIDQKNKPG</sequence>
<accession>A0A4C1W923</accession>
<gene>
    <name evidence="1" type="ORF">EVAR_95096_1</name>
</gene>
<evidence type="ECO:0000313" key="2">
    <source>
        <dbReference type="Proteomes" id="UP000299102"/>
    </source>
</evidence>
<reference evidence="1 2" key="1">
    <citation type="journal article" date="2019" name="Commun. Biol.">
        <title>The bagworm genome reveals a unique fibroin gene that provides high tensile strength.</title>
        <authorList>
            <person name="Kono N."/>
            <person name="Nakamura H."/>
            <person name="Ohtoshi R."/>
            <person name="Tomita M."/>
            <person name="Numata K."/>
            <person name="Arakawa K."/>
        </authorList>
    </citation>
    <scope>NUCLEOTIDE SEQUENCE [LARGE SCALE GENOMIC DNA]</scope>
</reference>
<organism evidence="1 2">
    <name type="scientific">Eumeta variegata</name>
    <name type="common">Bagworm moth</name>
    <name type="synonym">Eumeta japonica</name>
    <dbReference type="NCBI Taxonomy" id="151549"/>
    <lineage>
        <taxon>Eukaryota</taxon>
        <taxon>Metazoa</taxon>
        <taxon>Ecdysozoa</taxon>
        <taxon>Arthropoda</taxon>
        <taxon>Hexapoda</taxon>
        <taxon>Insecta</taxon>
        <taxon>Pterygota</taxon>
        <taxon>Neoptera</taxon>
        <taxon>Endopterygota</taxon>
        <taxon>Lepidoptera</taxon>
        <taxon>Glossata</taxon>
        <taxon>Ditrysia</taxon>
        <taxon>Tineoidea</taxon>
        <taxon>Psychidae</taxon>
        <taxon>Oiketicinae</taxon>
        <taxon>Eumeta</taxon>
    </lineage>
</organism>
<name>A0A4C1W923_EUMVA</name>
<keyword evidence="2" id="KW-1185">Reference proteome</keyword>
<comment type="caution">
    <text evidence="1">The sequence shown here is derived from an EMBL/GenBank/DDBJ whole genome shotgun (WGS) entry which is preliminary data.</text>
</comment>